<keyword evidence="1" id="KW-0812">Transmembrane</keyword>
<feature type="transmembrane region" description="Helical" evidence="1">
    <location>
        <begin position="210"/>
        <end position="228"/>
    </location>
</feature>
<dbReference type="InterPro" id="IPR014346">
    <property type="entry name" value="Prenyl_protease-related"/>
</dbReference>
<reference evidence="3 4" key="1">
    <citation type="submission" date="2024-01" db="EMBL/GenBank/DDBJ databases">
        <title>Uliginosibacterium soil sp. nov.</title>
        <authorList>
            <person name="Lv Y."/>
        </authorList>
    </citation>
    <scope>NUCLEOTIDE SEQUENCE [LARGE SCALE GENOMIC DNA]</scope>
    <source>
        <strain evidence="3 4">H3</strain>
    </source>
</reference>
<keyword evidence="3" id="KW-0378">Hydrolase</keyword>
<name>A0ABU6K585_9RHOO</name>
<accession>A0ABU6K585</accession>
<dbReference type="RefSeq" id="WP_327599753.1">
    <property type="nucleotide sequence ID" value="NZ_JAYXHS010000002.1"/>
</dbReference>
<feature type="domain" description="CAAX prenyl protease 2/Lysostaphin resistance protein A-like" evidence="2">
    <location>
        <begin position="128"/>
        <end position="221"/>
    </location>
</feature>
<organism evidence="3 4">
    <name type="scientific">Uliginosibacterium silvisoli</name>
    <dbReference type="NCBI Taxonomy" id="3114758"/>
    <lineage>
        <taxon>Bacteria</taxon>
        <taxon>Pseudomonadati</taxon>
        <taxon>Pseudomonadota</taxon>
        <taxon>Betaproteobacteria</taxon>
        <taxon>Rhodocyclales</taxon>
        <taxon>Zoogloeaceae</taxon>
        <taxon>Uliginosibacterium</taxon>
    </lineage>
</organism>
<keyword evidence="1" id="KW-1133">Transmembrane helix</keyword>
<dbReference type="GO" id="GO:0008233">
    <property type="term" value="F:peptidase activity"/>
    <property type="evidence" value="ECO:0007669"/>
    <property type="project" value="UniProtKB-KW"/>
</dbReference>
<dbReference type="NCBIfam" id="TIGR03008">
    <property type="entry name" value="pepcterm_CAAX"/>
    <property type="match status" value="1"/>
</dbReference>
<keyword evidence="1" id="KW-0472">Membrane</keyword>
<comment type="caution">
    <text evidence="3">The sequence shown here is derived from an EMBL/GenBank/DDBJ whole genome shotgun (WGS) entry which is preliminary data.</text>
</comment>
<feature type="transmembrane region" description="Helical" evidence="1">
    <location>
        <begin position="188"/>
        <end position="203"/>
    </location>
</feature>
<feature type="transmembrane region" description="Helical" evidence="1">
    <location>
        <begin position="45"/>
        <end position="62"/>
    </location>
</feature>
<gene>
    <name evidence="3" type="ORF">VVD49_13750</name>
</gene>
<feature type="transmembrane region" description="Helical" evidence="1">
    <location>
        <begin position="21"/>
        <end position="39"/>
    </location>
</feature>
<proteinExistence type="predicted"/>
<dbReference type="InterPro" id="IPR003675">
    <property type="entry name" value="Rce1/LyrA-like_dom"/>
</dbReference>
<dbReference type="Pfam" id="PF02517">
    <property type="entry name" value="Rce1-like"/>
    <property type="match status" value="1"/>
</dbReference>
<keyword evidence="3" id="KW-0645">Protease</keyword>
<feature type="transmembrane region" description="Helical" evidence="1">
    <location>
        <begin position="83"/>
        <end position="103"/>
    </location>
</feature>
<sequence length="235" mass="26172">MISALRLPRVERSVVARALPFSLYILCMALRGEAGALLGASLVQWLYPVQVALVAAVLWHFRAEYVELRAAPYSLENSPQVRAYRAALACALGIAVFVAWIHLDVSPLSIPAPHVAPPALADGSIDWRWIVLRIMGAALVVPLMEELFWRSLLMRWLEARDFLKVLPASVSWRSVLISSVVFGVEHNLWFAGIVAGIAYAWLYRQASLRAAIAAHALTNLLLGLWVVHTGQWQFW</sequence>
<dbReference type="EMBL" id="JAYXHS010000002">
    <property type="protein sequence ID" value="MEC5386794.1"/>
    <property type="molecule type" value="Genomic_DNA"/>
</dbReference>
<evidence type="ECO:0000313" key="4">
    <source>
        <dbReference type="Proteomes" id="UP001331561"/>
    </source>
</evidence>
<evidence type="ECO:0000256" key="1">
    <source>
        <dbReference type="SAM" id="Phobius"/>
    </source>
</evidence>
<dbReference type="Proteomes" id="UP001331561">
    <property type="component" value="Unassembled WGS sequence"/>
</dbReference>
<evidence type="ECO:0000259" key="2">
    <source>
        <dbReference type="Pfam" id="PF02517"/>
    </source>
</evidence>
<evidence type="ECO:0000313" key="3">
    <source>
        <dbReference type="EMBL" id="MEC5386794.1"/>
    </source>
</evidence>
<dbReference type="GO" id="GO:0006508">
    <property type="term" value="P:proteolysis"/>
    <property type="evidence" value="ECO:0007669"/>
    <property type="project" value="UniProtKB-KW"/>
</dbReference>
<protein>
    <submittedName>
        <fullName evidence="3">CAAX prenyl protease-related protein</fullName>
    </submittedName>
</protein>
<keyword evidence="4" id="KW-1185">Reference proteome</keyword>